<evidence type="ECO:0000313" key="2">
    <source>
        <dbReference type="Proteomes" id="UP000054928"/>
    </source>
</evidence>
<dbReference type="RefSeq" id="XP_036263450.1">
    <property type="nucleotide sequence ID" value="XM_036407204.1"/>
</dbReference>
<reference evidence="2" key="1">
    <citation type="submission" date="2014-09" db="EMBL/GenBank/DDBJ databases">
        <authorList>
            <person name="Sharma Rahul"/>
            <person name="Thines Marco"/>
        </authorList>
    </citation>
    <scope>NUCLEOTIDE SEQUENCE [LARGE SCALE GENOMIC DNA]</scope>
</reference>
<dbReference type="EMBL" id="CCYD01002939">
    <property type="protein sequence ID" value="CEG48332.1"/>
    <property type="molecule type" value="Genomic_DNA"/>
</dbReference>
<dbReference type="AlphaFoldDB" id="A0A0P1B0X4"/>
<protein>
    <submittedName>
        <fullName evidence="1">Uncharacterized protein</fullName>
    </submittedName>
</protein>
<dbReference type="Proteomes" id="UP000054928">
    <property type="component" value="Unassembled WGS sequence"/>
</dbReference>
<evidence type="ECO:0000313" key="1">
    <source>
        <dbReference type="EMBL" id="CEG48332.1"/>
    </source>
</evidence>
<proteinExistence type="predicted"/>
<organism evidence="1 2">
    <name type="scientific">Plasmopara halstedii</name>
    <name type="common">Downy mildew of sunflower</name>
    <dbReference type="NCBI Taxonomy" id="4781"/>
    <lineage>
        <taxon>Eukaryota</taxon>
        <taxon>Sar</taxon>
        <taxon>Stramenopiles</taxon>
        <taxon>Oomycota</taxon>
        <taxon>Peronosporomycetes</taxon>
        <taxon>Peronosporales</taxon>
        <taxon>Peronosporaceae</taxon>
        <taxon>Plasmopara</taxon>
    </lineage>
</organism>
<dbReference type="GeneID" id="59052927"/>
<keyword evidence="2" id="KW-1185">Reference proteome</keyword>
<name>A0A0P1B0X4_PLAHL</name>
<sequence length="100" mass="11316">MCTIIFLNSFTLHMVQLHIYDENSLRCKPTLLKTKDSVCLLEGIACRVHLMYNNMLFLTSLVALSAGTDFFAYRPKREITIGSTKKVSFVTSSVQATYKS</sequence>
<accession>A0A0P1B0X4</accession>